<dbReference type="EMBL" id="JARQWQ010000057">
    <property type="protein sequence ID" value="KAK2556184.1"/>
    <property type="molecule type" value="Genomic_DNA"/>
</dbReference>
<evidence type="ECO:0000256" key="5">
    <source>
        <dbReference type="PROSITE-ProRule" id="PRU00309"/>
    </source>
</evidence>
<dbReference type="Gene3D" id="3.30.420.10">
    <property type="entry name" value="Ribonuclease H-like superfamily/Ribonuclease H"/>
    <property type="match status" value="1"/>
</dbReference>
<dbReference type="InterPro" id="IPR006612">
    <property type="entry name" value="THAP_Znf"/>
</dbReference>
<reference evidence="7" key="1">
    <citation type="journal article" date="2023" name="G3 (Bethesda)">
        <title>Whole genome assembly and annotation of the endangered Caribbean coral Acropora cervicornis.</title>
        <authorList>
            <person name="Selwyn J.D."/>
            <person name="Vollmer S.V."/>
        </authorList>
    </citation>
    <scope>NUCLEOTIDE SEQUENCE</scope>
    <source>
        <strain evidence="7">K2</strain>
    </source>
</reference>
<keyword evidence="8" id="KW-1185">Reference proteome</keyword>
<dbReference type="PANTHER" id="PTHR47331:SF5">
    <property type="entry name" value="RIBONUCLEASE H"/>
    <property type="match status" value="1"/>
</dbReference>
<keyword evidence="3" id="KW-0862">Zinc</keyword>
<evidence type="ECO:0000256" key="4">
    <source>
        <dbReference type="ARBA" id="ARBA00023125"/>
    </source>
</evidence>
<keyword evidence="2 5" id="KW-0863">Zinc-finger</keyword>
<feature type="domain" description="THAP-type" evidence="6">
    <location>
        <begin position="376"/>
        <end position="447"/>
    </location>
</feature>
<protein>
    <recommendedName>
        <fullName evidence="6">THAP-type domain-containing protein</fullName>
    </recommendedName>
</protein>
<reference evidence="7" key="2">
    <citation type="journal article" date="2023" name="Science">
        <title>Genomic signatures of disease resistance in endangered staghorn corals.</title>
        <authorList>
            <person name="Vollmer S.V."/>
            <person name="Selwyn J.D."/>
            <person name="Despard B.A."/>
            <person name="Roesel C.L."/>
        </authorList>
    </citation>
    <scope>NUCLEOTIDE SEQUENCE</scope>
    <source>
        <strain evidence="7">K2</strain>
    </source>
</reference>
<organism evidence="7 8">
    <name type="scientific">Acropora cervicornis</name>
    <name type="common">Staghorn coral</name>
    <dbReference type="NCBI Taxonomy" id="6130"/>
    <lineage>
        <taxon>Eukaryota</taxon>
        <taxon>Metazoa</taxon>
        <taxon>Cnidaria</taxon>
        <taxon>Anthozoa</taxon>
        <taxon>Hexacorallia</taxon>
        <taxon>Scleractinia</taxon>
        <taxon>Astrocoeniina</taxon>
        <taxon>Acroporidae</taxon>
        <taxon>Acropora</taxon>
    </lineage>
</organism>
<evidence type="ECO:0000313" key="8">
    <source>
        <dbReference type="Proteomes" id="UP001249851"/>
    </source>
</evidence>
<evidence type="ECO:0000256" key="2">
    <source>
        <dbReference type="ARBA" id="ARBA00022771"/>
    </source>
</evidence>
<dbReference type="Pfam" id="PF18701">
    <property type="entry name" value="DUF5641"/>
    <property type="match status" value="1"/>
</dbReference>
<dbReference type="InterPro" id="IPR036397">
    <property type="entry name" value="RNaseH_sf"/>
</dbReference>
<comment type="caution">
    <text evidence="7">The sequence shown here is derived from an EMBL/GenBank/DDBJ whole genome shotgun (WGS) entry which is preliminary data.</text>
</comment>
<evidence type="ECO:0000313" key="7">
    <source>
        <dbReference type="EMBL" id="KAK2556184.1"/>
    </source>
</evidence>
<proteinExistence type="predicted"/>
<keyword evidence="4 5" id="KW-0238">DNA-binding</keyword>
<evidence type="ECO:0000256" key="3">
    <source>
        <dbReference type="ARBA" id="ARBA00022833"/>
    </source>
</evidence>
<keyword evidence="1" id="KW-0479">Metal-binding</keyword>
<gene>
    <name evidence="7" type="ORF">P5673_021786</name>
</gene>
<dbReference type="GO" id="GO:0003677">
    <property type="term" value="F:DNA binding"/>
    <property type="evidence" value="ECO:0007669"/>
    <property type="project" value="UniProtKB-UniRule"/>
</dbReference>
<dbReference type="Proteomes" id="UP001249851">
    <property type="component" value="Unassembled WGS sequence"/>
</dbReference>
<evidence type="ECO:0000256" key="1">
    <source>
        <dbReference type="ARBA" id="ARBA00022723"/>
    </source>
</evidence>
<dbReference type="AlphaFoldDB" id="A0AAD9Q7M1"/>
<evidence type="ECO:0000259" key="6">
    <source>
        <dbReference type="PROSITE" id="PS50950"/>
    </source>
</evidence>
<dbReference type="PROSITE" id="PS50950">
    <property type="entry name" value="ZF_THAP"/>
    <property type="match status" value="1"/>
</dbReference>
<dbReference type="PANTHER" id="PTHR47331">
    <property type="entry name" value="PHD-TYPE DOMAIN-CONTAINING PROTEIN"/>
    <property type="match status" value="1"/>
</dbReference>
<dbReference type="GO" id="GO:0008270">
    <property type="term" value="F:zinc ion binding"/>
    <property type="evidence" value="ECO:0007669"/>
    <property type="project" value="UniProtKB-KW"/>
</dbReference>
<dbReference type="InterPro" id="IPR040676">
    <property type="entry name" value="DUF5641"/>
</dbReference>
<name>A0AAD9Q7M1_ACRCE</name>
<accession>A0AAD9Q7M1</accession>
<sequence>MSTTGNVVNIKSNSEISNLADRVEHFSDWYHAKRAVALCLQYIRYLRDFVHNIQSHDREARELEVHDLESVECEIIDAKKANLKTCSSLYKLDRFLDLNGILRVGGCLRQASLSDEIKFPVILPRDSHVTRLIIQHFHQRTSHQGKGMTLNEVPENVWMSDLPEDHLESTPPFTYFAVKEGRKELKRYGILLTCMASRAIHLKTANSLETDSFINTLRRFIGRHGPISQLRSDQDELPNSKSHGRCLLGLGLGSSPPCYRTTEQTKWTHPKRNLSIDNIVVIKDENISHSLWQLAHVSAVYPSLDGQVRKVQVALADSCLHDTEITKLLTKISREKGNGEFQPSIKPCERHFHWSATSTIDGCGKYVLVINIIFGMPGANCAVIGCGSCHRTNGIWIFKLPSAKDDKHKRWHDEWVGELKKTSEVDKDFRRKINEDKVYACEKHFKV</sequence>